<evidence type="ECO:0000313" key="3">
    <source>
        <dbReference type="Proteomes" id="UP001432075"/>
    </source>
</evidence>
<keyword evidence="1" id="KW-0812">Transmembrane</keyword>
<protein>
    <submittedName>
        <fullName evidence="2">Uncharacterized protein</fullName>
    </submittedName>
</protein>
<name>A0ABZ1RT10_9ACTN</name>
<dbReference type="Proteomes" id="UP001432075">
    <property type="component" value="Chromosome"/>
</dbReference>
<sequence>MFPSLSPAQEIGLAVLLVATLVWVLGRGHVPRDGRFHRAEPAAPFDGLSAIPAQRGTAAHPMESVQLTEAEEQAFAGLIRSLPRN</sequence>
<dbReference type="GeneID" id="91408905"/>
<evidence type="ECO:0000256" key="1">
    <source>
        <dbReference type="SAM" id="Phobius"/>
    </source>
</evidence>
<organism evidence="2 3">
    <name type="scientific">Streptomyces goshikiensis</name>
    <dbReference type="NCBI Taxonomy" id="1942"/>
    <lineage>
        <taxon>Bacteria</taxon>
        <taxon>Bacillati</taxon>
        <taxon>Actinomycetota</taxon>
        <taxon>Actinomycetes</taxon>
        <taxon>Kitasatosporales</taxon>
        <taxon>Streptomycetaceae</taxon>
        <taxon>Streptomyces</taxon>
    </lineage>
</organism>
<keyword evidence="3" id="KW-1185">Reference proteome</keyword>
<accession>A0ABZ1RT10</accession>
<dbReference type="RefSeq" id="WP_008741040.1">
    <property type="nucleotide sequence ID" value="NZ_BMVE01000005.1"/>
</dbReference>
<keyword evidence="1" id="KW-1133">Transmembrane helix</keyword>
<feature type="transmembrane region" description="Helical" evidence="1">
    <location>
        <begin position="12"/>
        <end position="30"/>
    </location>
</feature>
<evidence type="ECO:0000313" key="2">
    <source>
        <dbReference type="EMBL" id="WUO49157.1"/>
    </source>
</evidence>
<proteinExistence type="predicted"/>
<dbReference type="EMBL" id="CP108057">
    <property type="protein sequence ID" value="WUO49157.1"/>
    <property type="molecule type" value="Genomic_DNA"/>
</dbReference>
<reference evidence="2" key="1">
    <citation type="submission" date="2022-10" db="EMBL/GenBank/DDBJ databases">
        <title>The complete genomes of actinobacterial strains from the NBC collection.</title>
        <authorList>
            <person name="Joergensen T.S."/>
            <person name="Alvarez Arevalo M."/>
            <person name="Sterndorff E.B."/>
            <person name="Faurdal D."/>
            <person name="Vuksanovic O."/>
            <person name="Mourched A.-S."/>
            <person name="Charusanti P."/>
            <person name="Shaw S."/>
            <person name="Blin K."/>
            <person name="Weber T."/>
        </authorList>
    </citation>
    <scope>NUCLEOTIDE SEQUENCE</scope>
    <source>
        <strain evidence="2">NBC_00283</strain>
    </source>
</reference>
<keyword evidence="1" id="KW-0472">Membrane</keyword>
<gene>
    <name evidence="2" type="ORF">OHU17_26845</name>
</gene>